<dbReference type="AlphaFoldDB" id="A0A0R1TEI1"/>
<proteinExistence type="predicted"/>
<evidence type="ECO:0000313" key="2">
    <source>
        <dbReference type="EMBL" id="KRL79703.1"/>
    </source>
</evidence>
<name>A0A0R1TEI1_9LACO</name>
<gene>
    <name evidence="2" type="ORF">FC36_GL000402</name>
</gene>
<feature type="transmembrane region" description="Helical" evidence="1">
    <location>
        <begin position="238"/>
        <end position="257"/>
    </location>
</feature>
<protein>
    <recommendedName>
        <fullName evidence="4">Polysaccharide polymerase</fullName>
    </recommendedName>
</protein>
<feature type="transmembrane region" description="Helical" evidence="1">
    <location>
        <begin position="123"/>
        <end position="145"/>
    </location>
</feature>
<evidence type="ECO:0000256" key="1">
    <source>
        <dbReference type="SAM" id="Phobius"/>
    </source>
</evidence>
<feature type="transmembrane region" description="Helical" evidence="1">
    <location>
        <begin position="71"/>
        <end position="89"/>
    </location>
</feature>
<comment type="caution">
    <text evidence="2">The sequence shown here is derived from an EMBL/GenBank/DDBJ whole genome shotgun (WGS) entry which is preliminary data.</text>
</comment>
<feature type="transmembrane region" description="Helical" evidence="1">
    <location>
        <begin position="346"/>
        <end position="365"/>
    </location>
</feature>
<keyword evidence="1" id="KW-0812">Transmembrane</keyword>
<dbReference type="Proteomes" id="UP000051048">
    <property type="component" value="Unassembled WGS sequence"/>
</dbReference>
<feature type="transmembrane region" description="Helical" evidence="1">
    <location>
        <begin position="314"/>
        <end position="334"/>
    </location>
</feature>
<feature type="transmembrane region" description="Helical" evidence="1">
    <location>
        <begin position="210"/>
        <end position="231"/>
    </location>
</feature>
<keyword evidence="1" id="KW-1133">Transmembrane helix</keyword>
<keyword evidence="1" id="KW-0472">Membrane</keyword>
<evidence type="ECO:0000313" key="3">
    <source>
        <dbReference type="Proteomes" id="UP000051048"/>
    </source>
</evidence>
<sequence length="395" mass="44998">MKLRGEIIMSSDSSRESSYIKVIGIIFYVMYTLKYSFELTYIHMSNTIDSMLLMFCVVLAILAMTMMKMSVKELIVLIGIIIIGLSVYWSSKESLYIMLIFAAIMIRTTDYRTALWTIFITKFILTLMIVLLSLLSIIPIGHMLVPKGIFGFVMGYSLGFSHPNNMAESVFFLIAAYLCIKEEKITIYDGIVIAIVEEACYQITKSKATFLLIILMLLLIFLRNTSFIKFIIKKLYGIYILLISLVISILLPMIYAMSTGVVRSISFELNGLLNGRLSNASHLYELFNLTSFGEIVNDVALKQRFGYGVVDNGYSFALFNYGIVGLTLIMLLYLISVRNLLKQGHFVYVIVILMFLTLGISENIIRAPYMNFTMIFWYEAIFFNQGLNKDATKII</sequence>
<dbReference type="EMBL" id="AZFH01000087">
    <property type="protein sequence ID" value="KRL79703.1"/>
    <property type="molecule type" value="Genomic_DNA"/>
</dbReference>
<feature type="transmembrane region" description="Helical" evidence="1">
    <location>
        <begin position="43"/>
        <end position="64"/>
    </location>
</feature>
<evidence type="ECO:0008006" key="4">
    <source>
        <dbReference type="Google" id="ProtNLM"/>
    </source>
</evidence>
<dbReference type="STRING" id="1423740.FC36_GL000402"/>
<accession>A0A0R1TEI1</accession>
<dbReference type="PATRIC" id="fig|1423740.3.peg.431"/>
<reference evidence="2 3" key="1">
    <citation type="journal article" date="2015" name="Genome Announc.">
        <title>Expanding the biotechnology potential of lactobacilli through comparative genomics of 213 strains and associated genera.</title>
        <authorList>
            <person name="Sun Z."/>
            <person name="Harris H.M."/>
            <person name="McCann A."/>
            <person name="Guo C."/>
            <person name="Argimon S."/>
            <person name="Zhang W."/>
            <person name="Yang X."/>
            <person name="Jeffery I.B."/>
            <person name="Cooney J.C."/>
            <person name="Kagawa T.F."/>
            <person name="Liu W."/>
            <person name="Song Y."/>
            <person name="Salvetti E."/>
            <person name="Wrobel A."/>
            <person name="Rasinkangas P."/>
            <person name="Parkhill J."/>
            <person name="Rea M.C."/>
            <person name="O'Sullivan O."/>
            <person name="Ritari J."/>
            <person name="Douillard F.P."/>
            <person name="Paul Ross R."/>
            <person name="Yang R."/>
            <person name="Briner A.E."/>
            <person name="Felis G.E."/>
            <person name="de Vos W.M."/>
            <person name="Barrangou R."/>
            <person name="Klaenhammer T.R."/>
            <person name="Caufield P.W."/>
            <person name="Cui Y."/>
            <person name="Zhang H."/>
            <person name="O'Toole P.W."/>
        </authorList>
    </citation>
    <scope>NUCLEOTIDE SEQUENCE [LARGE SCALE GENOMIC DNA]</scope>
    <source>
        <strain evidence="2 3">DSM 15833</strain>
    </source>
</reference>
<feature type="transmembrane region" description="Helical" evidence="1">
    <location>
        <begin position="20"/>
        <end position="37"/>
    </location>
</feature>
<organism evidence="2 3">
    <name type="scientific">Ligilactobacillus equi DSM 15833 = JCM 10991</name>
    <dbReference type="NCBI Taxonomy" id="1423740"/>
    <lineage>
        <taxon>Bacteria</taxon>
        <taxon>Bacillati</taxon>
        <taxon>Bacillota</taxon>
        <taxon>Bacilli</taxon>
        <taxon>Lactobacillales</taxon>
        <taxon>Lactobacillaceae</taxon>
        <taxon>Ligilactobacillus</taxon>
    </lineage>
</organism>
<feature type="transmembrane region" description="Helical" evidence="1">
    <location>
        <begin position="95"/>
        <end position="111"/>
    </location>
</feature>